<dbReference type="Proteomes" id="UP000254866">
    <property type="component" value="Unassembled WGS sequence"/>
</dbReference>
<dbReference type="GeneID" id="43600440"/>
<proteinExistence type="predicted"/>
<dbReference type="EMBL" id="NPIC01000007">
    <property type="protein sequence ID" value="RDL34463.1"/>
    <property type="molecule type" value="Genomic_DNA"/>
</dbReference>
<evidence type="ECO:0000313" key="3">
    <source>
        <dbReference type="EMBL" id="RDL34463.1"/>
    </source>
</evidence>
<dbReference type="PANTHER" id="PTHR31996:SF2">
    <property type="entry name" value="COILED-COIL DOMAIN-CONTAINING PROTEIN 115"/>
    <property type="match status" value="1"/>
</dbReference>
<evidence type="ECO:0000256" key="1">
    <source>
        <dbReference type="ARBA" id="ARBA00093634"/>
    </source>
</evidence>
<protein>
    <recommendedName>
        <fullName evidence="1">Vacuolar ATPase assembly protein VMA22</fullName>
    </recommendedName>
</protein>
<accession>A0A370TH03</accession>
<sequence length="220" mass="24414">MSADAVPNTTIRLSDEIDRLLEQYLQLLDQYTTLRSSLSKTQSTIYQSIARANFSAERGVRYGADFYDERIQATRVCRVTVPGHINSENPTGTRTSAAAYTVVSTACLEDDAASGMAKKDDIDPNEKENARELDEEKDNGQAETKPRSRDPIRIFGVFVPPALKLAQSEAVKMIENIIPKLVSVDAEMKEVEIKIGRARKHRLKEQAKLEGLDRDAASVG</sequence>
<reference evidence="3 4" key="1">
    <citation type="journal article" date="2018" name="IMA Fungus">
        <title>IMA Genome-F 9: Draft genome sequence of Annulohypoxylon stygium, Aspergillus mulundensis, Berkeleyomyces basicola (syn. Thielaviopsis basicola), Ceratocystis smalleyi, two Cercospora beticola strains, Coleophoma cylindrospora, Fusarium fracticaudum, Phialophora cf. hyalina, and Morchella septimelata.</title>
        <authorList>
            <person name="Wingfield B.D."/>
            <person name="Bills G.F."/>
            <person name="Dong Y."/>
            <person name="Huang W."/>
            <person name="Nel W.J."/>
            <person name="Swalarsk-Parry B.S."/>
            <person name="Vaghefi N."/>
            <person name="Wilken P.M."/>
            <person name="An Z."/>
            <person name="de Beer Z.W."/>
            <person name="De Vos L."/>
            <person name="Chen L."/>
            <person name="Duong T.A."/>
            <person name="Gao Y."/>
            <person name="Hammerbacher A."/>
            <person name="Kikkert J.R."/>
            <person name="Li Y."/>
            <person name="Li H."/>
            <person name="Li K."/>
            <person name="Li Q."/>
            <person name="Liu X."/>
            <person name="Ma X."/>
            <person name="Naidoo K."/>
            <person name="Pethybridge S.J."/>
            <person name="Sun J."/>
            <person name="Steenkamp E.T."/>
            <person name="van der Nest M.A."/>
            <person name="van Wyk S."/>
            <person name="Wingfield M.J."/>
            <person name="Xiong C."/>
            <person name="Yue Q."/>
            <person name="Zhang X."/>
        </authorList>
    </citation>
    <scope>NUCLEOTIDE SEQUENCE [LARGE SCALE GENOMIC DNA]</scope>
    <source>
        <strain evidence="3 4">BP 5553</strain>
    </source>
</reference>
<dbReference type="GO" id="GO:1990871">
    <property type="term" value="C:Vma12-Vma22 assembly complex"/>
    <property type="evidence" value="ECO:0007669"/>
    <property type="project" value="TreeGrafter"/>
</dbReference>
<evidence type="ECO:0000256" key="2">
    <source>
        <dbReference type="SAM" id="MobiDB-lite"/>
    </source>
</evidence>
<evidence type="ECO:0000313" key="4">
    <source>
        <dbReference type="Proteomes" id="UP000254866"/>
    </source>
</evidence>
<dbReference type="GO" id="GO:0051082">
    <property type="term" value="F:unfolded protein binding"/>
    <property type="evidence" value="ECO:0007669"/>
    <property type="project" value="TreeGrafter"/>
</dbReference>
<dbReference type="STRING" id="2656787.A0A370TH03"/>
<dbReference type="GO" id="GO:0070072">
    <property type="term" value="P:vacuolar proton-transporting V-type ATPase complex assembly"/>
    <property type="evidence" value="ECO:0007669"/>
    <property type="project" value="InterPro"/>
</dbReference>
<feature type="compositionally biased region" description="Basic and acidic residues" evidence="2">
    <location>
        <begin position="117"/>
        <end position="147"/>
    </location>
</feature>
<dbReference type="OrthoDB" id="408631at2759"/>
<name>A0A370TH03_9HELO</name>
<organism evidence="3 4">
    <name type="scientific">Venustampulla echinocandica</name>
    <dbReference type="NCBI Taxonomy" id="2656787"/>
    <lineage>
        <taxon>Eukaryota</taxon>
        <taxon>Fungi</taxon>
        <taxon>Dikarya</taxon>
        <taxon>Ascomycota</taxon>
        <taxon>Pezizomycotina</taxon>
        <taxon>Leotiomycetes</taxon>
        <taxon>Helotiales</taxon>
        <taxon>Pleuroascaceae</taxon>
        <taxon>Venustampulla</taxon>
    </lineage>
</organism>
<dbReference type="RefSeq" id="XP_031867445.1">
    <property type="nucleotide sequence ID" value="XM_032016214.1"/>
</dbReference>
<keyword evidence="4" id="KW-1185">Reference proteome</keyword>
<dbReference type="PANTHER" id="PTHR31996">
    <property type="entry name" value="COILED-COIL DOMAIN-CONTAINING PROTEIN 115"/>
    <property type="match status" value="1"/>
</dbReference>
<dbReference type="InterPro" id="IPR040357">
    <property type="entry name" value="Vma22/CCDC115"/>
</dbReference>
<dbReference type="AlphaFoldDB" id="A0A370TH03"/>
<gene>
    <name evidence="3" type="ORF">BP5553_07591</name>
</gene>
<comment type="caution">
    <text evidence="3">The sequence shown here is derived from an EMBL/GenBank/DDBJ whole genome shotgun (WGS) entry which is preliminary data.</text>
</comment>
<dbReference type="Pfam" id="PF21730">
    <property type="entry name" value="Vma22_CCDC115"/>
    <property type="match status" value="1"/>
</dbReference>
<feature type="region of interest" description="Disordered" evidence="2">
    <location>
        <begin position="113"/>
        <end position="147"/>
    </location>
</feature>